<reference evidence="3 4" key="1">
    <citation type="submission" date="2014-05" db="EMBL/GenBank/DDBJ databases">
        <title>Cellulosimicrobium funkei U11 genome.</title>
        <authorList>
            <person name="Hu C."/>
            <person name="Gong Y."/>
            <person name="Wan W."/>
            <person name="Jiang M."/>
        </authorList>
    </citation>
    <scope>NUCLEOTIDE SEQUENCE [LARGE SCALE GENOMIC DNA]</scope>
    <source>
        <strain evidence="3 4">U11</strain>
    </source>
</reference>
<feature type="compositionally biased region" description="Low complexity" evidence="1">
    <location>
        <begin position="77"/>
        <end position="102"/>
    </location>
</feature>
<dbReference type="PATRIC" id="fig|264251.5.peg.3407"/>
<feature type="transmembrane region" description="Helical" evidence="2">
    <location>
        <begin position="148"/>
        <end position="169"/>
    </location>
</feature>
<comment type="caution">
    <text evidence="3">The sequence shown here is derived from an EMBL/GenBank/DDBJ whole genome shotgun (WGS) entry which is preliminary data.</text>
</comment>
<protein>
    <recommendedName>
        <fullName evidence="5">Sporulation protein</fullName>
    </recommendedName>
</protein>
<gene>
    <name evidence="3" type="ORF">FB00_16775</name>
</gene>
<keyword evidence="2" id="KW-1133">Transmembrane helix</keyword>
<keyword evidence="4" id="KW-1185">Reference proteome</keyword>
<name>A0A0H2KIT1_9MICO</name>
<feature type="region of interest" description="Disordered" evidence="1">
    <location>
        <begin position="1"/>
        <end position="20"/>
    </location>
</feature>
<evidence type="ECO:0000313" key="4">
    <source>
        <dbReference type="Proteomes" id="UP000035265"/>
    </source>
</evidence>
<evidence type="ECO:0000313" key="3">
    <source>
        <dbReference type="EMBL" id="KLN33580.1"/>
    </source>
</evidence>
<sequence>MSTHASSDTPPVDPAHITHAARDTLTVRRVFGESYERDGTLVIPVATVWGGTGSGWGSGAGELSGKGAADWRRRVGAAAAPAPEAEPASTTPDASGSSDPGSGNAGGEAGGEGSGGGGGFGVRVVAKGVYVVDDQGVRWQPALDLNRVILGGQALGAVVAFSAALAWGLSRLRRR</sequence>
<dbReference type="STRING" id="264251.FB00_16775"/>
<feature type="region of interest" description="Disordered" evidence="1">
    <location>
        <begin position="53"/>
        <end position="116"/>
    </location>
</feature>
<feature type="compositionally biased region" description="Gly residues" evidence="1">
    <location>
        <begin position="103"/>
        <end position="116"/>
    </location>
</feature>
<accession>A0A0H2KIT1</accession>
<keyword evidence="2" id="KW-0812">Transmembrane</keyword>
<dbReference type="Proteomes" id="UP000035265">
    <property type="component" value="Unassembled WGS sequence"/>
</dbReference>
<dbReference type="RefSeq" id="WP_047233984.1">
    <property type="nucleotide sequence ID" value="NZ_JNBQ01000030.1"/>
</dbReference>
<organism evidence="3 4">
    <name type="scientific">Cellulosimicrobium funkei</name>
    <dbReference type="NCBI Taxonomy" id="264251"/>
    <lineage>
        <taxon>Bacteria</taxon>
        <taxon>Bacillati</taxon>
        <taxon>Actinomycetota</taxon>
        <taxon>Actinomycetes</taxon>
        <taxon>Micrococcales</taxon>
        <taxon>Promicromonosporaceae</taxon>
        <taxon>Cellulosimicrobium</taxon>
    </lineage>
</organism>
<keyword evidence="2" id="KW-0472">Membrane</keyword>
<dbReference type="EMBL" id="JNBQ01000030">
    <property type="protein sequence ID" value="KLN33580.1"/>
    <property type="molecule type" value="Genomic_DNA"/>
</dbReference>
<evidence type="ECO:0000256" key="1">
    <source>
        <dbReference type="SAM" id="MobiDB-lite"/>
    </source>
</evidence>
<evidence type="ECO:0008006" key="5">
    <source>
        <dbReference type="Google" id="ProtNLM"/>
    </source>
</evidence>
<feature type="compositionally biased region" description="Gly residues" evidence="1">
    <location>
        <begin position="53"/>
        <end position="64"/>
    </location>
</feature>
<proteinExistence type="predicted"/>
<dbReference type="AlphaFoldDB" id="A0A0H2KIT1"/>
<evidence type="ECO:0000256" key="2">
    <source>
        <dbReference type="SAM" id="Phobius"/>
    </source>
</evidence>